<accession>A0AAD1TIM3</accession>
<keyword evidence="2" id="KW-1185">Reference proteome</keyword>
<dbReference type="AlphaFoldDB" id="A0AAD1TIM3"/>
<evidence type="ECO:0000313" key="2">
    <source>
        <dbReference type="Proteomes" id="UP001295444"/>
    </source>
</evidence>
<feature type="non-terminal residue" evidence="1">
    <location>
        <position position="1"/>
    </location>
</feature>
<evidence type="ECO:0000313" key="1">
    <source>
        <dbReference type="EMBL" id="CAH2327925.1"/>
    </source>
</evidence>
<proteinExistence type="predicted"/>
<dbReference type="Proteomes" id="UP001295444">
    <property type="component" value="Chromosome 13"/>
</dbReference>
<organism evidence="1 2">
    <name type="scientific">Pelobates cultripes</name>
    <name type="common">Western spadefoot toad</name>
    <dbReference type="NCBI Taxonomy" id="61616"/>
    <lineage>
        <taxon>Eukaryota</taxon>
        <taxon>Metazoa</taxon>
        <taxon>Chordata</taxon>
        <taxon>Craniata</taxon>
        <taxon>Vertebrata</taxon>
        <taxon>Euteleostomi</taxon>
        <taxon>Amphibia</taxon>
        <taxon>Batrachia</taxon>
        <taxon>Anura</taxon>
        <taxon>Pelobatoidea</taxon>
        <taxon>Pelobatidae</taxon>
        <taxon>Pelobates</taxon>
    </lineage>
</organism>
<gene>
    <name evidence="1" type="ORF">PECUL_23A004015</name>
</gene>
<feature type="non-terminal residue" evidence="1">
    <location>
        <position position="57"/>
    </location>
</feature>
<dbReference type="EMBL" id="OW240924">
    <property type="protein sequence ID" value="CAH2327925.1"/>
    <property type="molecule type" value="Genomic_DNA"/>
</dbReference>
<reference evidence="1" key="1">
    <citation type="submission" date="2022-03" db="EMBL/GenBank/DDBJ databases">
        <authorList>
            <person name="Alioto T."/>
            <person name="Alioto T."/>
            <person name="Gomez Garrido J."/>
        </authorList>
    </citation>
    <scope>NUCLEOTIDE SEQUENCE</scope>
</reference>
<protein>
    <submittedName>
        <fullName evidence="1">Uncharacterized protein</fullName>
    </submittedName>
</protein>
<sequence>PSPQRFSSLSQCRAYSSGSCIPAYGCFPPGGRAFTLGNMCNAMDHLVPPYIKATIAQ</sequence>
<name>A0AAD1TIM3_PELCU</name>